<gene>
    <name evidence="1" type="ORF">GHC57_10065</name>
</gene>
<reference evidence="1 2" key="1">
    <citation type="submission" date="2019-10" db="EMBL/GenBank/DDBJ databases">
        <title>Draft whole-genome sequence of the purple nonsulfur photosynthetic bacterium Roseospira navarrensis DSM 15114.</title>
        <authorList>
            <person name="Kyndt J.A."/>
            <person name="Meyer T.E."/>
        </authorList>
    </citation>
    <scope>NUCLEOTIDE SEQUENCE [LARGE SCALE GENOMIC DNA]</scope>
    <source>
        <strain evidence="1 2">DSM 15114</strain>
    </source>
</reference>
<evidence type="ECO:0000313" key="1">
    <source>
        <dbReference type="EMBL" id="MQX36860.1"/>
    </source>
</evidence>
<comment type="caution">
    <text evidence="1">The sequence shown here is derived from an EMBL/GenBank/DDBJ whole genome shotgun (WGS) entry which is preliminary data.</text>
</comment>
<dbReference type="Proteomes" id="UP000434582">
    <property type="component" value="Unassembled WGS sequence"/>
</dbReference>
<sequence length="58" mass="6672">MRLSRSLADPESVDESDMAIFQFGQPYEKKQKTDCMDISVPRLKWKPGMYGMRTGNLS</sequence>
<dbReference type="EMBL" id="WIVE01000027">
    <property type="protein sequence ID" value="MQX36860.1"/>
    <property type="molecule type" value="Genomic_DNA"/>
</dbReference>
<keyword evidence="2" id="KW-1185">Reference proteome</keyword>
<proteinExistence type="predicted"/>
<protein>
    <submittedName>
        <fullName evidence="1">Uncharacterized protein</fullName>
    </submittedName>
</protein>
<name>A0A7X1ZE45_9PROT</name>
<dbReference type="AlphaFoldDB" id="A0A7X1ZE45"/>
<evidence type="ECO:0000313" key="2">
    <source>
        <dbReference type="Proteomes" id="UP000434582"/>
    </source>
</evidence>
<accession>A0A7X1ZE45</accession>
<organism evidence="1 2">
    <name type="scientific">Roseospira navarrensis</name>
    <dbReference type="NCBI Taxonomy" id="140058"/>
    <lineage>
        <taxon>Bacteria</taxon>
        <taxon>Pseudomonadati</taxon>
        <taxon>Pseudomonadota</taxon>
        <taxon>Alphaproteobacteria</taxon>
        <taxon>Rhodospirillales</taxon>
        <taxon>Rhodospirillaceae</taxon>
        <taxon>Roseospira</taxon>
    </lineage>
</organism>
<dbReference type="RefSeq" id="WP_153343752.1">
    <property type="nucleotide sequence ID" value="NZ_WIVE01000027.1"/>
</dbReference>